<proteinExistence type="predicted"/>
<sequence>MEPVMILLQKNHLKAALSHAAGRDIRYYLNGILVEFTQPGDIHLVATDGFRMFCGLIFAKDAKWTGTPQKGPFRIIIPSDVVKMAVKGKTPNVVELASTPDGKFRLGDMIFAPVDGTFPDWRRAVPSSYLPQAPARFDFRLLADAQQALREWHDDQKLEPKLRSFGPHKSGIMNGANCTAFVVVVQLPGEGDADVTPFKPCSYEAVPLSA</sequence>
<evidence type="ECO:0000313" key="2">
    <source>
        <dbReference type="Proteomes" id="UP000062317"/>
    </source>
</evidence>
<dbReference type="InterPro" id="IPR046938">
    <property type="entry name" value="DNA_clamp_sf"/>
</dbReference>
<dbReference type="Proteomes" id="UP000062317">
    <property type="component" value="Unassembled WGS sequence"/>
</dbReference>
<keyword evidence="2" id="KW-1185">Reference proteome</keyword>
<reference evidence="1 2" key="1">
    <citation type="submission" date="2015-11" db="EMBL/GenBank/DDBJ databases">
        <title>Expanding the genomic diversity of Burkholderia species for the development of highly accurate diagnostics.</title>
        <authorList>
            <person name="Sahl J."/>
            <person name="Keim P."/>
            <person name="Wagner D."/>
        </authorList>
    </citation>
    <scope>NUCLEOTIDE SEQUENCE [LARGE SCALE GENOMIC DNA]</scope>
    <source>
        <strain evidence="1 2">MSMB1301WGS</strain>
    </source>
</reference>
<evidence type="ECO:0000313" key="1">
    <source>
        <dbReference type="EMBL" id="KVV40829.1"/>
    </source>
</evidence>
<dbReference type="Gene3D" id="3.10.150.10">
    <property type="entry name" value="DNA Polymerase III, subunit A, domain 2"/>
    <property type="match status" value="1"/>
</dbReference>
<organism evidence="1 2">
    <name type="scientific">Burkholderia territorii</name>
    <dbReference type="NCBI Taxonomy" id="1503055"/>
    <lineage>
        <taxon>Bacteria</taxon>
        <taxon>Pseudomonadati</taxon>
        <taxon>Pseudomonadota</taxon>
        <taxon>Betaproteobacteria</taxon>
        <taxon>Burkholderiales</taxon>
        <taxon>Burkholderiaceae</taxon>
        <taxon>Burkholderia</taxon>
        <taxon>Burkholderia cepacia complex</taxon>
    </lineage>
</organism>
<gene>
    <name evidence="1" type="ORF">WT27_12935</name>
</gene>
<dbReference type="AlphaFoldDB" id="A0A106DRC1"/>
<dbReference type="EMBL" id="LPEQ01000113">
    <property type="protein sequence ID" value="KVV40829.1"/>
    <property type="molecule type" value="Genomic_DNA"/>
</dbReference>
<protein>
    <submittedName>
        <fullName evidence="1">Uncharacterized protein</fullName>
    </submittedName>
</protein>
<name>A0A106DRC1_9BURK</name>
<accession>A0A106DRC1</accession>
<comment type="caution">
    <text evidence="1">The sequence shown here is derived from an EMBL/GenBank/DDBJ whole genome shotgun (WGS) entry which is preliminary data.</text>
</comment>
<dbReference type="SUPFAM" id="SSF55979">
    <property type="entry name" value="DNA clamp"/>
    <property type="match status" value="1"/>
</dbReference>